<sequence>MRVRAPFSSGKIASVVETLKLIIPQQKAPARRLIGFRNGVLDTQSGLFSPHSKSHWLRTLCDVDFTPPVEGETLETHAPNFWRWLDRAAGKNPQKRDVILAALFMVLANRYDWQLFLEVTGPGGSGKSILAEIATLLAGEDNATSADIDTLEDPRKRASLIGFSLIRLPD</sequence>
<dbReference type="Proteomes" id="UP001057074">
    <property type="component" value="Chromosome"/>
</dbReference>
<reference evidence="1" key="1">
    <citation type="journal article" date="2022" name="Environ. Microbiol.">
        <title>Transmission of Klebsiella strains and plasmids within and between grey-headed flying fox colonies.</title>
        <authorList>
            <person name="Vezina B."/>
            <person name="Judd L.M."/>
            <person name="McDougall F.K."/>
            <person name="Boardman W.S.J."/>
            <person name="Power M.L."/>
            <person name="Hawkey J."/>
            <person name="Brisse S."/>
            <person name="Monk J.M."/>
            <person name="Holt K.E."/>
            <person name="Wyres K.L."/>
        </authorList>
    </citation>
    <scope>NUCLEOTIDE SEQUENCE</scope>
    <source>
        <strain evidence="1">FF1019</strain>
    </source>
</reference>
<gene>
    <name evidence="1" type="ORF">KU660_05795</name>
</gene>
<organism evidence="1 2">
    <name type="scientific">Klebsiella africana</name>
    <dbReference type="NCBI Taxonomy" id="2489010"/>
    <lineage>
        <taxon>Bacteria</taxon>
        <taxon>Pseudomonadati</taxon>
        <taxon>Pseudomonadota</taxon>
        <taxon>Gammaproteobacteria</taxon>
        <taxon>Enterobacterales</taxon>
        <taxon>Enterobacteriaceae</taxon>
        <taxon>Klebsiella/Raoultella group</taxon>
        <taxon>Klebsiella</taxon>
    </lineage>
</organism>
<evidence type="ECO:0000313" key="1">
    <source>
        <dbReference type="EMBL" id="USB42263.1"/>
    </source>
</evidence>
<accession>A0ACD4AR48</accession>
<proteinExistence type="predicted"/>
<name>A0ACD4AR48_9ENTR</name>
<dbReference type="EMBL" id="CP077823">
    <property type="protein sequence ID" value="USB42263.1"/>
    <property type="molecule type" value="Genomic_DNA"/>
</dbReference>
<protein>
    <submittedName>
        <fullName evidence="1">Uncharacterized protein</fullName>
    </submittedName>
</protein>
<evidence type="ECO:0000313" key="2">
    <source>
        <dbReference type="Proteomes" id="UP001057074"/>
    </source>
</evidence>
<keyword evidence="2" id="KW-1185">Reference proteome</keyword>